<dbReference type="HOGENOM" id="CLU_2361914_0_0_1"/>
<reference evidence="1 2" key="1">
    <citation type="journal article" date="2007" name="Nature">
        <title>Evolution of genes and genomes on the Drosophila phylogeny.</title>
        <authorList>
            <consortium name="Drosophila 12 Genomes Consortium"/>
            <person name="Clark A.G."/>
            <person name="Eisen M.B."/>
            <person name="Smith D.R."/>
            <person name="Bergman C.M."/>
            <person name="Oliver B."/>
            <person name="Markow T.A."/>
            <person name="Kaufman T.C."/>
            <person name="Kellis M."/>
            <person name="Gelbart W."/>
            <person name="Iyer V.N."/>
            <person name="Pollard D.A."/>
            <person name="Sackton T.B."/>
            <person name="Larracuente A.M."/>
            <person name="Singh N.D."/>
            <person name="Abad J.P."/>
            <person name="Abt D.N."/>
            <person name="Adryan B."/>
            <person name="Aguade M."/>
            <person name="Akashi H."/>
            <person name="Anderson W.W."/>
            <person name="Aquadro C.F."/>
            <person name="Ardell D.H."/>
            <person name="Arguello R."/>
            <person name="Artieri C.G."/>
            <person name="Barbash D.A."/>
            <person name="Barker D."/>
            <person name="Barsanti P."/>
            <person name="Batterham P."/>
            <person name="Batzoglou S."/>
            <person name="Begun D."/>
            <person name="Bhutkar A."/>
            <person name="Blanco E."/>
            <person name="Bosak S.A."/>
            <person name="Bradley R.K."/>
            <person name="Brand A.D."/>
            <person name="Brent M.R."/>
            <person name="Brooks A.N."/>
            <person name="Brown R.H."/>
            <person name="Butlin R.K."/>
            <person name="Caggese C."/>
            <person name="Calvi B.R."/>
            <person name="Bernardo de Carvalho A."/>
            <person name="Caspi A."/>
            <person name="Castrezana S."/>
            <person name="Celniker S.E."/>
            <person name="Chang J.L."/>
            <person name="Chapple C."/>
            <person name="Chatterji S."/>
            <person name="Chinwalla A."/>
            <person name="Civetta A."/>
            <person name="Clifton S.W."/>
            <person name="Comeron J.M."/>
            <person name="Costello J.C."/>
            <person name="Coyne J.A."/>
            <person name="Daub J."/>
            <person name="David R.G."/>
            <person name="Delcher A.L."/>
            <person name="Delehaunty K."/>
            <person name="Do C.B."/>
            <person name="Ebling H."/>
            <person name="Edwards K."/>
            <person name="Eickbush T."/>
            <person name="Evans J.D."/>
            <person name="Filipski A."/>
            <person name="Findeiss S."/>
            <person name="Freyhult E."/>
            <person name="Fulton L."/>
            <person name="Fulton R."/>
            <person name="Garcia A.C."/>
            <person name="Gardiner A."/>
            <person name="Garfield D.A."/>
            <person name="Garvin B.E."/>
            <person name="Gibson G."/>
            <person name="Gilbert D."/>
            <person name="Gnerre S."/>
            <person name="Godfrey J."/>
            <person name="Good R."/>
            <person name="Gotea V."/>
            <person name="Gravely B."/>
            <person name="Greenberg A.J."/>
            <person name="Griffiths-Jones S."/>
            <person name="Gross S."/>
            <person name="Guigo R."/>
            <person name="Gustafson E.A."/>
            <person name="Haerty W."/>
            <person name="Hahn M.W."/>
            <person name="Halligan D.L."/>
            <person name="Halpern A.L."/>
            <person name="Halter G.M."/>
            <person name="Han M.V."/>
            <person name="Heger A."/>
            <person name="Hillier L."/>
            <person name="Hinrichs A.S."/>
            <person name="Holmes I."/>
            <person name="Hoskins R.A."/>
            <person name="Hubisz M.J."/>
            <person name="Hultmark D."/>
            <person name="Huntley M.A."/>
            <person name="Jaffe D.B."/>
            <person name="Jagadeeshan S."/>
            <person name="Jeck W.R."/>
            <person name="Johnson J."/>
            <person name="Jones C.D."/>
            <person name="Jordan W.C."/>
            <person name="Karpen G.H."/>
            <person name="Kataoka E."/>
            <person name="Keightley P.D."/>
            <person name="Kheradpour P."/>
            <person name="Kirkness E.F."/>
            <person name="Koerich L.B."/>
            <person name="Kristiansen K."/>
            <person name="Kudrna D."/>
            <person name="Kulathinal R.J."/>
            <person name="Kumar S."/>
            <person name="Kwok R."/>
            <person name="Lander E."/>
            <person name="Langley C.H."/>
            <person name="Lapoint R."/>
            <person name="Lazzaro B.P."/>
            <person name="Lee S.J."/>
            <person name="Levesque L."/>
            <person name="Li R."/>
            <person name="Lin C.F."/>
            <person name="Lin M.F."/>
            <person name="Lindblad-Toh K."/>
            <person name="Llopart A."/>
            <person name="Long M."/>
            <person name="Low L."/>
            <person name="Lozovsky E."/>
            <person name="Lu J."/>
            <person name="Luo M."/>
            <person name="Machado C.A."/>
            <person name="Makalowski W."/>
            <person name="Marzo M."/>
            <person name="Matsuda M."/>
            <person name="Matzkin L."/>
            <person name="McAllister B."/>
            <person name="McBride C.S."/>
            <person name="McKernan B."/>
            <person name="McKernan K."/>
            <person name="Mendez-Lago M."/>
            <person name="Minx P."/>
            <person name="Mollenhauer M.U."/>
            <person name="Montooth K."/>
            <person name="Mount S.M."/>
            <person name="Mu X."/>
            <person name="Myers E."/>
            <person name="Negre B."/>
            <person name="Newfeld S."/>
            <person name="Nielsen R."/>
            <person name="Noor M.A."/>
            <person name="O'Grady P."/>
            <person name="Pachter L."/>
            <person name="Papaceit M."/>
            <person name="Parisi M.J."/>
            <person name="Parisi M."/>
            <person name="Parts L."/>
            <person name="Pedersen J.S."/>
            <person name="Pesole G."/>
            <person name="Phillippy A.M."/>
            <person name="Ponting C.P."/>
            <person name="Pop M."/>
            <person name="Porcelli D."/>
            <person name="Powell J.R."/>
            <person name="Prohaska S."/>
            <person name="Pruitt K."/>
            <person name="Puig M."/>
            <person name="Quesneville H."/>
            <person name="Ram K.R."/>
            <person name="Rand D."/>
            <person name="Rasmussen M.D."/>
            <person name="Reed L.K."/>
            <person name="Reenan R."/>
            <person name="Reily A."/>
            <person name="Remington K.A."/>
            <person name="Rieger T.T."/>
            <person name="Ritchie M.G."/>
            <person name="Robin C."/>
            <person name="Rogers Y.H."/>
            <person name="Rohde C."/>
            <person name="Rozas J."/>
            <person name="Rubenfield M.J."/>
            <person name="Ruiz A."/>
            <person name="Russo S."/>
            <person name="Salzberg S.L."/>
            <person name="Sanchez-Gracia A."/>
            <person name="Saranga D.J."/>
            <person name="Sato H."/>
            <person name="Schaeffer S.W."/>
            <person name="Schatz M.C."/>
            <person name="Schlenke T."/>
            <person name="Schwartz R."/>
            <person name="Segarra C."/>
            <person name="Singh R.S."/>
            <person name="Sirot L."/>
            <person name="Sirota M."/>
            <person name="Sisneros N.B."/>
            <person name="Smith C.D."/>
            <person name="Smith T.F."/>
            <person name="Spieth J."/>
            <person name="Stage D.E."/>
            <person name="Stark A."/>
            <person name="Stephan W."/>
            <person name="Strausberg R.L."/>
            <person name="Strempel S."/>
            <person name="Sturgill D."/>
            <person name="Sutton G."/>
            <person name="Sutton G.G."/>
            <person name="Tao W."/>
            <person name="Teichmann S."/>
            <person name="Tobari Y.N."/>
            <person name="Tomimura Y."/>
            <person name="Tsolas J.M."/>
            <person name="Valente V.L."/>
            <person name="Venter E."/>
            <person name="Venter J.C."/>
            <person name="Vicario S."/>
            <person name="Vieira F.G."/>
            <person name="Vilella A.J."/>
            <person name="Villasante A."/>
            <person name="Walenz B."/>
            <person name="Wang J."/>
            <person name="Wasserman M."/>
            <person name="Watts T."/>
            <person name="Wilson D."/>
            <person name="Wilson R.K."/>
            <person name="Wing R.A."/>
            <person name="Wolfner M.F."/>
            <person name="Wong A."/>
            <person name="Wong G.K."/>
            <person name="Wu C.I."/>
            <person name="Wu G."/>
            <person name="Yamamoto D."/>
            <person name="Yang H.P."/>
            <person name="Yang S.P."/>
            <person name="Yorke J.A."/>
            <person name="Yoshida K."/>
            <person name="Zdobnov E."/>
            <person name="Zhang P."/>
            <person name="Zhang Y."/>
            <person name="Zimin A.V."/>
            <person name="Baldwin J."/>
            <person name="Abdouelleil A."/>
            <person name="Abdulkadir J."/>
            <person name="Abebe A."/>
            <person name="Abera B."/>
            <person name="Abreu J."/>
            <person name="Acer S.C."/>
            <person name="Aftuck L."/>
            <person name="Alexander A."/>
            <person name="An P."/>
            <person name="Anderson E."/>
            <person name="Anderson S."/>
            <person name="Arachi H."/>
            <person name="Azer M."/>
            <person name="Bachantsang P."/>
            <person name="Barry A."/>
            <person name="Bayul T."/>
            <person name="Berlin A."/>
            <person name="Bessette D."/>
            <person name="Bloom T."/>
            <person name="Blye J."/>
            <person name="Boguslavskiy L."/>
            <person name="Bonnet C."/>
            <person name="Boukhgalter B."/>
            <person name="Bourzgui I."/>
            <person name="Brown A."/>
            <person name="Cahill P."/>
            <person name="Channer S."/>
            <person name="Cheshatsang Y."/>
            <person name="Chuda L."/>
            <person name="Citroen M."/>
            <person name="Collymore A."/>
            <person name="Cooke P."/>
            <person name="Costello M."/>
            <person name="D'Aco K."/>
            <person name="Daza R."/>
            <person name="De Haan G."/>
            <person name="DeGray S."/>
            <person name="DeMaso C."/>
            <person name="Dhargay N."/>
            <person name="Dooley K."/>
            <person name="Dooley E."/>
            <person name="Doricent M."/>
            <person name="Dorje P."/>
            <person name="Dorjee K."/>
            <person name="Dupes A."/>
            <person name="Elong R."/>
            <person name="Falk J."/>
            <person name="Farina A."/>
            <person name="Faro S."/>
            <person name="Ferguson D."/>
            <person name="Fisher S."/>
            <person name="Foley C.D."/>
            <person name="Franke A."/>
            <person name="Friedrich D."/>
            <person name="Gadbois L."/>
            <person name="Gearin G."/>
            <person name="Gearin C.R."/>
            <person name="Giannoukos G."/>
            <person name="Goode T."/>
            <person name="Graham J."/>
            <person name="Grandbois E."/>
            <person name="Grewal S."/>
            <person name="Gyaltsen K."/>
            <person name="Hafez N."/>
            <person name="Hagos B."/>
            <person name="Hall J."/>
            <person name="Henson C."/>
            <person name="Hollinger A."/>
            <person name="Honan T."/>
            <person name="Huard M.D."/>
            <person name="Hughes L."/>
            <person name="Hurhula B."/>
            <person name="Husby M.E."/>
            <person name="Kamat A."/>
            <person name="Kanga B."/>
            <person name="Kashin S."/>
            <person name="Khazanovich D."/>
            <person name="Kisner P."/>
            <person name="Lance K."/>
            <person name="Lara M."/>
            <person name="Lee W."/>
            <person name="Lennon N."/>
            <person name="Letendre F."/>
            <person name="LeVine R."/>
            <person name="Lipovsky A."/>
            <person name="Liu X."/>
            <person name="Liu J."/>
            <person name="Liu S."/>
            <person name="Lokyitsang T."/>
            <person name="Lokyitsang Y."/>
            <person name="Lubonja R."/>
            <person name="Lui A."/>
            <person name="MacDonald P."/>
            <person name="Magnisalis V."/>
            <person name="Maru K."/>
            <person name="Matthews C."/>
            <person name="McCusker W."/>
            <person name="McDonough S."/>
            <person name="Mehta T."/>
            <person name="Meldrim J."/>
            <person name="Meneus L."/>
            <person name="Mihai O."/>
            <person name="Mihalev A."/>
            <person name="Mihova T."/>
            <person name="Mittelman R."/>
            <person name="Mlenga V."/>
            <person name="Montmayeur A."/>
            <person name="Mulrain L."/>
            <person name="Navidi A."/>
            <person name="Naylor J."/>
            <person name="Negash T."/>
            <person name="Nguyen T."/>
            <person name="Nguyen N."/>
            <person name="Nicol R."/>
            <person name="Norbu C."/>
            <person name="Norbu N."/>
            <person name="Novod N."/>
            <person name="O'Neill B."/>
            <person name="Osman S."/>
            <person name="Markiewicz E."/>
            <person name="Oyono O.L."/>
            <person name="Patti C."/>
            <person name="Phunkhang P."/>
            <person name="Pierre F."/>
            <person name="Priest M."/>
            <person name="Raghuraman S."/>
            <person name="Rege F."/>
            <person name="Reyes R."/>
            <person name="Rise C."/>
            <person name="Rogov P."/>
            <person name="Ross K."/>
            <person name="Ryan E."/>
            <person name="Settipalli S."/>
            <person name="Shea T."/>
            <person name="Sherpa N."/>
            <person name="Shi L."/>
            <person name="Shih D."/>
            <person name="Sparrow T."/>
            <person name="Spaulding J."/>
            <person name="Stalker J."/>
            <person name="Stange-Thomann N."/>
            <person name="Stavropoulos S."/>
            <person name="Stone C."/>
            <person name="Strader C."/>
            <person name="Tesfaye S."/>
            <person name="Thomson T."/>
            <person name="Thoulutsang Y."/>
            <person name="Thoulutsang D."/>
            <person name="Topham K."/>
            <person name="Topping I."/>
            <person name="Tsamla T."/>
            <person name="Vassiliev H."/>
            <person name="Vo A."/>
            <person name="Wangchuk T."/>
            <person name="Wangdi T."/>
            <person name="Weiand M."/>
            <person name="Wilkinson J."/>
            <person name="Wilson A."/>
            <person name="Yadav S."/>
            <person name="Young G."/>
            <person name="Yu Q."/>
            <person name="Zembek L."/>
            <person name="Zhong D."/>
            <person name="Zimmer A."/>
            <person name="Zwirko Z."/>
            <person name="Jaffe D.B."/>
            <person name="Alvarez P."/>
            <person name="Brockman W."/>
            <person name="Butler J."/>
            <person name="Chin C."/>
            <person name="Gnerre S."/>
            <person name="Grabherr M."/>
            <person name="Kleber M."/>
            <person name="Mauceli E."/>
            <person name="MacCallum I."/>
        </authorList>
    </citation>
    <scope>NUCLEOTIDE SEQUENCE [LARGE SCALE GENOMIC DNA]</scope>
    <source>
        <strain evidence="2">Tucson 15287-2541.00</strain>
    </source>
</reference>
<evidence type="ECO:0000313" key="2">
    <source>
        <dbReference type="Proteomes" id="UP000001070"/>
    </source>
</evidence>
<dbReference type="Proteomes" id="UP000001070">
    <property type="component" value="Unassembled WGS sequence"/>
</dbReference>
<gene>
    <name evidence="1" type="primary">Dgri\GH24975</name>
    <name evidence="1" type="ORF">Dgri_GH24975</name>
</gene>
<sequence>MPSLSMRCQGTDSSGPVKKVCSVLTECPMNACVCVHRRHFATVRAIGVPGAAGDALQVFGTRERSYNLHSHSAISNNNQQAGRDAQLINALPRNGF</sequence>
<accession>B4K319</accession>
<evidence type="ECO:0000313" key="1">
    <source>
        <dbReference type="EMBL" id="EDW04739.1"/>
    </source>
</evidence>
<name>B4K319_DROGR</name>
<keyword evidence="2" id="KW-1185">Reference proteome</keyword>
<dbReference type="EMBL" id="CH920517">
    <property type="protein sequence ID" value="EDW04739.1"/>
    <property type="molecule type" value="Genomic_DNA"/>
</dbReference>
<dbReference type="AlphaFoldDB" id="B4K319"/>
<protein>
    <submittedName>
        <fullName evidence="1">GH24975</fullName>
    </submittedName>
</protein>
<dbReference type="InParanoid" id="B4K319"/>
<proteinExistence type="predicted"/>
<organism evidence="2">
    <name type="scientific">Drosophila grimshawi</name>
    <name type="common">Hawaiian fruit fly</name>
    <name type="synonym">Idiomyia grimshawi</name>
    <dbReference type="NCBI Taxonomy" id="7222"/>
    <lineage>
        <taxon>Eukaryota</taxon>
        <taxon>Metazoa</taxon>
        <taxon>Ecdysozoa</taxon>
        <taxon>Arthropoda</taxon>
        <taxon>Hexapoda</taxon>
        <taxon>Insecta</taxon>
        <taxon>Pterygota</taxon>
        <taxon>Neoptera</taxon>
        <taxon>Endopterygota</taxon>
        <taxon>Diptera</taxon>
        <taxon>Brachycera</taxon>
        <taxon>Muscomorpha</taxon>
        <taxon>Ephydroidea</taxon>
        <taxon>Drosophilidae</taxon>
        <taxon>Drosophila</taxon>
        <taxon>Hawaiian Drosophila</taxon>
    </lineage>
</organism>